<dbReference type="EMBL" id="QWIK01001744">
    <property type="protein sequence ID" value="RMX92656.1"/>
    <property type="molecule type" value="Genomic_DNA"/>
</dbReference>
<feature type="region of interest" description="Disordered" evidence="12">
    <location>
        <begin position="1"/>
        <end position="40"/>
    </location>
</feature>
<evidence type="ECO:0000256" key="2">
    <source>
        <dbReference type="ARBA" id="ARBA00022527"/>
    </source>
</evidence>
<keyword evidence="2" id="KW-0723">Serine/threonine-protein kinase</keyword>
<dbReference type="Gene3D" id="1.10.510.10">
    <property type="entry name" value="Transferase(Phosphotransferase) domain 1"/>
    <property type="match status" value="1"/>
</dbReference>
<feature type="region of interest" description="Disordered" evidence="12">
    <location>
        <begin position="360"/>
        <end position="388"/>
    </location>
</feature>
<dbReference type="InterPro" id="IPR008271">
    <property type="entry name" value="Ser/Thr_kinase_AS"/>
</dbReference>
<comment type="catalytic activity">
    <reaction evidence="10">
        <text>L-seryl-[protein] + ATP = O-phospho-L-seryl-[protein] + ADP + H(+)</text>
        <dbReference type="Rhea" id="RHEA:17989"/>
        <dbReference type="Rhea" id="RHEA-COMP:9863"/>
        <dbReference type="Rhea" id="RHEA-COMP:11604"/>
        <dbReference type="ChEBI" id="CHEBI:15378"/>
        <dbReference type="ChEBI" id="CHEBI:29999"/>
        <dbReference type="ChEBI" id="CHEBI:30616"/>
        <dbReference type="ChEBI" id="CHEBI:83421"/>
        <dbReference type="ChEBI" id="CHEBI:456216"/>
        <dbReference type="EC" id="2.7.11.1"/>
    </reaction>
    <physiologicalReaction direction="left-to-right" evidence="10">
        <dbReference type="Rhea" id="RHEA:17990"/>
    </physiologicalReaction>
</comment>
<dbReference type="GO" id="GO:0005524">
    <property type="term" value="F:ATP binding"/>
    <property type="evidence" value="ECO:0007669"/>
    <property type="project" value="UniProtKB-UniRule"/>
</dbReference>
<feature type="compositionally biased region" description="Basic and acidic residues" evidence="12">
    <location>
        <begin position="18"/>
        <end position="31"/>
    </location>
</feature>
<dbReference type="GO" id="GO:0005634">
    <property type="term" value="C:nucleus"/>
    <property type="evidence" value="ECO:0007669"/>
    <property type="project" value="TreeGrafter"/>
</dbReference>
<evidence type="ECO:0000256" key="9">
    <source>
        <dbReference type="ARBA" id="ARBA00048659"/>
    </source>
</evidence>
<dbReference type="PANTHER" id="PTHR11042">
    <property type="entry name" value="EUKARYOTIC TRANSLATION INITIATION FACTOR 2-ALPHA KINASE EIF2-ALPHA KINASE -RELATED"/>
    <property type="match status" value="1"/>
</dbReference>
<dbReference type="PROSITE" id="PS00108">
    <property type="entry name" value="PROTEIN_KINASE_ST"/>
    <property type="match status" value="1"/>
</dbReference>
<evidence type="ECO:0000256" key="11">
    <source>
        <dbReference type="PROSITE-ProRule" id="PRU10141"/>
    </source>
</evidence>
<reference evidence="14 15" key="1">
    <citation type="journal article" date="2018" name="BMC Genomics">
        <title>Genomic evidence for intraspecific hybridization in a clonal and extremely halotolerant yeast.</title>
        <authorList>
            <person name="Gostincar C."/>
            <person name="Stajich J.E."/>
            <person name="Zupancic J."/>
            <person name="Zalar P."/>
            <person name="Gunde-Cimerman N."/>
        </authorList>
    </citation>
    <scope>NUCLEOTIDE SEQUENCE [LARGE SCALE GENOMIC DNA]</scope>
    <source>
        <strain evidence="14 15">EXF-6654</strain>
    </source>
</reference>
<dbReference type="AlphaFoldDB" id="A0A3M6XPZ4"/>
<sequence>MSKFFRTSSVDSSSSEETQDRNADGTEEVSRDLSFNDAQADKATSALSNVSLGNRSPQEGWHSQMLLHALLEERCMTEVLREQESKPRGQRLDDHGVREEAESRYRRLCAVLAPHHLISSGLEHEGLSATRQRYRDGLDILSASTTQAANQKQNVPAPLRRMITDREFPQMSSSAPQSLGLERFNSNTSSVLESLSPAHAILEPSRYVRDFDQIGVLGKGGYGTVYRVQHKLDSVQYAVKVVPISAARMARIRSRGQVELDELLLELRTLARLDHPNIVRYFGGWVEWANVGSLGRSSGSSGLCDGPQTTYSRVWSDPSGESDAIDGAEDSRASLGRVVTQSDSEGAGVVFETSNSFQGRSHGDFGPSPRAEHVNRSDTGAMDSGAHDFSAATPGPALALHLQMALYPLTLADLLNPKDNLTPVFQHCYHLHASINILLAVLDGVEYLHSEGVVHRDLKPANIFMAETAASRASRGSADLVLCDTCRNQQQRRNTSMKVCIGDFGLVTALAQPEHATNPSNVAVGTEIYRPISAASHTSATLDIYAVGIIFFELLYPFGTRMERLETIRRLKHGEVPHDFGSRVGEVAESVQSAWKDYSVLLDDYYINNYLISACCATIIDSSRSFALKE</sequence>
<keyword evidence="7" id="KW-0652">Protein synthesis inhibitor</keyword>
<dbReference type="InterPro" id="IPR000719">
    <property type="entry name" value="Prot_kinase_dom"/>
</dbReference>
<dbReference type="PROSITE" id="PS50011">
    <property type="entry name" value="PROTEIN_KINASE_DOM"/>
    <property type="match status" value="1"/>
</dbReference>
<evidence type="ECO:0000256" key="7">
    <source>
        <dbReference type="ARBA" id="ARBA00023193"/>
    </source>
</evidence>
<dbReference type="Proteomes" id="UP000282582">
    <property type="component" value="Unassembled WGS sequence"/>
</dbReference>
<gene>
    <name evidence="14" type="ORF">D0868_13293</name>
</gene>
<evidence type="ECO:0000256" key="5">
    <source>
        <dbReference type="ARBA" id="ARBA00022777"/>
    </source>
</evidence>
<evidence type="ECO:0000256" key="12">
    <source>
        <dbReference type="SAM" id="MobiDB-lite"/>
    </source>
</evidence>
<evidence type="ECO:0000256" key="6">
    <source>
        <dbReference type="ARBA" id="ARBA00022840"/>
    </source>
</evidence>
<evidence type="ECO:0000256" key="10">
    <source>
        <dbReference type="ARBA" id="ARBA00048977"/>
    </source>
</evidence>
<name>A0A3M6XPZ4_HORWE</name>
<dbReference type="InterPro" id="IPR050339">
    <property type="entry name" value="CC_SR_Kinase"/>
</dbReference>
<protein>
    <recommendedName>
        <fullName evidence="1">non-specific serine/threonine protein kinase</fullName>
        <ecNumber evidence="1">2.7.11.1</ecNumber>
    </recommendedName>
</protein>
<comment type="catalytic activity">
    <reaction evidence="9">
        <text>L-threonyl-[protein] + ATP = O-phospho-L-threonyl-[protein] + ADP + H(+)</text>
        <dbReference type="Rhea" id="RHEA:46608"/>
        <dbReference type="Rhea" id="RHEA-COMP:11060"/>
        <dbReference type="Rhea" id="RHEA-COMP:11605"/>
        <dbReference type="ChEBI" id="CHEBI:15378"/>
        <dbReference type="ChEBI" id="CHEBI:30013"/>
        <dbReference type="ChEBI" id="CHEBI:30616"/>
        <dbReference type="ChEBI" id="CHEBI:61977"/>
        <dbReference type="ChEBI" id="CHEBI:456216"/>
        <dbReference type="EC" id="2.7.11.1"/>
    </reaction>
    <physiologicalReaction direction="left-to-right" evidence="9">
        <dbReference type="Rhea" id="RHEA:46609"/>
    </physiologicalReaction>
</comment>
<organism evidence="14 15">
    <name type="scientific">Hortaea werneckii</name>
    <name type="common">Black yeast</name>
    <name type="synonym">Cladosporium werneckii</name>
    <dbReference type="NCBI Taxonomy" id="91943"/>
    <lineage>
        <taxon>Eukaryota</taxon>
        <taxon>Fungi</taxon>
        <taxon>Dikarya</taxon>
        <taxon>Ascomycota</taxon>
        <taxon>Pezizomycotina</taxon>
        <taxon>Dothideomycetes</taxon>
        <taxon>Dothideomycetidae</taxon>
        <taxon>Mycosphaerellales</taxon>
        <taxon>Teratosphaeriaceae</taxon>
        <taxon>Hortaea</taxon>
    </lineage>
</organism>
<comment type="similarity">
    <text evidence="8">Belongs to the protein kinase superfamily. Ser/Thr protein kinase family. GCN2 subfamily.</text>
</comment>
<evidence type="ECO:0000313" key="15">
    <source>
        <dbReference type="Proteomes" id="UP000282582"/>
    </source>
</evidence>
<evidence type="ECO:0000313" key="14">
    <source>
        <dbReference type="EMBL" id="RMX92656.1"/>
    </source>
</evidence>
<dbReference type="InterPro" id="IPR017441">
    <property type="entry name" value="Protein_kinase_ATP_BS"/>
</dbReference>
<evidence type="ECO:0000256" key="1">
    <source>
        <dbReference type="ARBA" id="ARBA00012513"/>
    </source>
</evidence>
<dbReference type="VEuPathDB" id="FungiDB:BTJ68_05511"/>
<keyword evidence="6 11" id="KW-0067">ATP-binding</keyword>
<evidence type="ECO:0000256" key="4">
    <source>
        <dbReference type="ARBA" id="ARBA00022741"/>
    </source>
</evidence>
<dbReference type="GO" id="GO:0005737">
    <property type="term" value="C:cytoplasm"/>
    <property type="evidence" value="ECO:0007669"/>
    <property type="project" value="TreeGrafter"/>
</dbReference>
<dbReference type="GO" id="GO:0017148">
    <property type="term" value="P:negative regulation of translation"/>
    <property type="evidence" value="ECO:0007669"/>
    <property type="project" value="UniProtKB-KW"/>
</dbReference>
<proteinExistence type="inferred from homology"/>
<dbReference type="InterPro" id="IPR011009">
    <property type="entry name" value="Kinase-like_dom_sf"/>
</dbReference>
<dbReference type="SUPFAM" id="SSF56112">
    <property type="entry name" value="Protein kinase-like (PK-like)"/>
    <property type="match status" value="1"/>
</dbReference>
<dbReference type="GO" id="GO:0004694">
    <property type="term" value="F:eukaryotic translation initiation factor 2alpha kinase activity"/>
    <property type="evidence" value="ECO:0007669"/>
    <property type="project" value="TreeGrafter"/>
</dbReference>
<accession>A0A3M6XPZ4</accession>
<evidence type="ECO:0000256" key="3">
    <source>
        <dbReference type="ARBA" id="ARBA00022679"/>
    </source>
</evidence>
<evidence type="ECO:0000256" key="8">
    <source>
        <dbReference type="ARBA" id="ARBA00037982"/>
    </source>
</evidence>
<keyword evidence="3" id="KW-0808">Transferase</keyword>
<dbReference type="Pfam" id="PF00069">
    <property type="entry name" value="Pkinase"/>
    <property type="match status" value="2"/>
</dbReference>
<keyword evidence="5" id="KW-0418">Kinase</keyword>
<evidence type="ECO:0000259" key="13">
    <source>
        <dbReference type="PROSITE" id="PS50011"/>
    </source>
</evidence>
<comment type="caution">
    <text evidence="14">The sequence shown here is derived from an EMBL/GenBank/DDBJ whole genome shotgun (WGS) entry which is preliminary data.</text>
</comment>
<dbReference type="Gene3D" id="3.30.200.20">
    <property type="entry name" value="Phosphorylase Kinase, domain 1"/>
    <property type="match status" value="1"/>
</dbReference>
<dbReference type="EC" id="2.7.11.1" evidence="1"/>
<feature type="binding site" evidence="11">
    <location>
        <position position="240"/>
    </location>
    <ligand>
        <name>ATP</name>
        <dbReference type="ChEBI" id="CHEBI:30616"/>
    </ligand>
</feature>
<keyword evidence="4 11" id="KW-0547">Nucleotide-binding</keyword>
<dbReference type="PROSITE" id="PS00107">
    <property type="entry name" value="PROTEIN_KINASE_ATP"/>
    <property type="match status" value="1"/>
</dbReference>
<dbReference type="SMART" id="SM00220">
    <property type="entry name" value="S_TKc"/>
    <property type="match status" value="1"/>
</dbReference>
<dbReference type="PANTHER" id="PTHR11042:SF160">
    <property type="entry name" value="EUKARYOTIC TRANSLATION INITIATION FACTOR 2-ALPHA KINASE 1"/>
    <property type="match status" value="1"/>
</dbReference>
<feature type="domain" description="Protein kinase" evidence="13">
    <location>
        <begin position="211"/>
        <end position="630"/>
    </location>
</feature>